<dbReference type="Gene3D" id="1.10.10.10">
    <property type="entry name" value="Winged helix-like DNA-binding domain superfamily/Winged helix DNA-binding domain"/>
    <property type="match status" value="1"/>
</dbReference>
<dbReference type="GO" id="GO:0003700">
    <property type="term" value="F:DNA-binding transcription factor activity"/>
    <property type="evidence" value="ECO:0007669"/>
    <property type="project" value="InterPro"/>
</dbReference>
<dbReference type="SMART" id="SM00895">
    <property type="entry name" value="FCD"/>
    <property type="match status" value="1"/>
</dbReference>
<keyword evidence="1" id="KW-0805">Transcription regulation</keyword>
<dbReference type="SUPFAM" id="SSF48008">
    <property type="entry name" value="GntR ligand-binding domain-like"/>
    <property type="match status" value="1"/>
</dbReference>
<dbReference type="InterPro" id="IPR036388">
    <property type="entry name" value="WH-like_DNA-bd_sf"/>
</dbReference>
<keyword evidence="6" id="KW-1185">Reference proteome</keyword>
<proteinExistence type="predicted"/>
<gene>
    <name evidence="5" type="ORF">D9V34_06490</name>
</gene>
<organism evidence="5 6">
    <name type="scientific">Mycetocola lacteus</name>
    <dbReference type="NCBI Taxonomy" id="76637"/>
    <lineage>
        <taxon>Bacteria</taxon>
        <taxon>Bacillati</taxon>
        <taxon>Actinomycetota</taxon>
        <taxon>Actinomycetes</taxon>
        <taxon>Micrococcales</taxon>
        <taxon>Microbacteriaceae</taxon>
        <taxon>Mycetocola</taxon>
    </lineage>
</organism>
<dbReference type="Proteomes" id="UP000269438">
    <property type="component" value="Unassembled WGS sequence"/>
</dbReference>
<dbReference type="PANTHER" id="PTHR43537:SF5">
    <property type="entry name" value="UXU OPERON TRANSCRIPTIONAL REGULATOR"/>
    <property type="match status" value="1"/>
</dbReference>
<dbReference type="InterPro" id="IPR008920">
    <property type="entry name" value="TF_FadR/GntR_C"/>
</dbReference>
<evidence type="ECO:0000256" key="3">
    <source>
        <dbReference type="ARBA" id="ARBA00023163"/>
    </source>
</evidence>
<dbReference type="PRINTS" id="PR00035">
    <property type="entry name" value="HTHGNTR"/>
</dbReference>
<dbReference type="PROSITE" id="PS50949">
    <property type="entry name" value="HTH_GNTR"/>
    <property type="match status" value="1"/>
</dbReference>
<sequence>MLEPVSRNKLSLQMFDALVLYISRNELNPGDSLPSTAALGEQFGASRPVVREALSALEAIGLVEIASGRNAVVRELDGHLISLFLGRALQREAAPLTALMEVRVPLEVQAASLAAERASEESIAILGALIERMELALGDTDLYPRLDALLHLEIARAANNSALTWFTESVGAKLFETMVEVRSYREQNRLVGSEQDQHRGIVNAIRAHDPAAARTAMEAHMASTMALVTSLEARPGLA</sequence>
<reference evidence="5 6" key="1">
    <citation type="submission" date="2018-10" db="EMBL/GenBank/DDBJ databases">
        <authorList>
            <person name="Li J."/>
        </authorList>
    </citation>
    <scope>NUCLEOTIDE SEQUENCE [LARGE SCALE GENOMIC DNA]</scope>
    <source>
        <strain evidence="5 6">JCM 11654</strain>
    </source>
</reference>
<keyword evidence="3" id="KW-0804">Transcription</keyword>
<evidence type="ECO:0000313" key="6">
    <source>
        <dbReference type="Proteomes" id="UP000269438"/>
    </source>
</evidence>
<dbReference type="OrthoDB" id="3192286at2"/>
<evidence type="ECO:0000256" key="2">
    <source>
        <dbReference type="ARBA" id="ARBA00023125"/>
    </source>
</evidence>
<comment type="caution">
    <text evidence="5">The sequence shown here is derived from an EMBL/GenBank/DDBJ whole genome shotgun (WGS) entry which is preliminary data.</text>
</comment>
<dbReference type="InterPro" id="IPR036390">
    <property type="entry name" value="WH_DNA-bd_sf"/>
</dbReference>
<dbReference type="RefSeq" id="WP_121688034.1">
    <property type="nucleotide sequence ID" value="NZ_RCUY01000005.1"/>
</dbReference>
<accession>A0A3L7AU41</accession>
<dbReference type="Pfam" id="PF00392">
    <property type="entry name" value="GntR"/>
    <property type="match status" value="1"/>
</dbReference>
<dbReference type="CDD" id="cd07377">
    <property type="entry name" value="WHTH_GntR"/>
    <property type="match status" value="1"/>
</dbReference>
<evidence type="ECO:0000313" key="5">
    <source>
        <dbReference type="EMBL" id="RLP82892.1"/>
    </source>
</evidence>
<dbReference type="PANTHER" id="PTHR43537">
    <property type="entry name" value="TRANSCRIPTIONAL REGULATOR, GNTR FAMILY"/>
    <property type="match status" value="1"/>
</dbReference>
<dbReference type="GO" id="GO:0003677">
    <property type="term" value="F:DNA binding"/>
    <property type="evidence" value="ECO:0007669"/>
    <property type="project" value="UniProtKB-KW"/>
</dbReference>
<keyword evidence="2" id="KW-0238">DNA-binding</keyword>
<dbReference type="SMART" id="SM00345">
    <property type="entry name" value="HTH_GNTR"/>
    <property type="match status" value="1"/>
</dbReference>
<dbReference type="Pfam" id="PF07729">
    <property type="entry name" value="FCD"/>
    <property type="match status" value="1"/>
</dbReference>
<dbReference type="InterPro" id="IPR011711">
    <property type="entry name" value="GntR_C"/>
</dbReference>
<dbReference type="AlphaFoldDB" id="A0A3L7AU41"/>
<dbReference type="SUPFAM" id="SSF46785">
    <property type="entry name" value="Winged helix' DNA-binding domain"/>
    <property type="match status" value="1"/>
</dbReference>
<evidence type="ECO:0000259" key="4">
    <source>
        <dbReference type="PROSITE" id="PS50949"/>
    </source>
</evidence>
<evidence type="ECO:0000256" key="1">
    <source>
        <dbReference type="ARBA" id="ARBA00023015"/>
    </source>
</evidence>
<dbReference type="InterPro" id="IPR000524">
    <property type="entry name" value="Tscrpt_reg_HTH_GntR"/>
</dbReference>
<name>A0A3L7AU41_9MICO</name>
<dbReference type="EMBL" id="RCUY01000005">
    <property type="protein sequence ID" value="RLP82892.1"/>
    <property type="molecule type" value="Genomic_DNA"/>
</dbReference>
<protein>
    <submittedName>
        <fullName evidence="5">FadR family transcriptional regulator</fullName>
    </submittedName>
</protein>
<dbReference type="Gene3D" id="1.20.120.530">
    <property type="entry name" value="GntR ligand-binding domain-like"/>
    <property type="match status" value="1"/>
</dbReference>
<feature type="domain" description="HTH gntR-type" evidence="4">
    <location>
        <begin position="8"/>
        <end position="76"/>
    </location>
</feature>